<protein>
    <submittedName>
        <fullName evidence="3">Amidohydrolase family protein</fullName>
    </submittedName>
</protein>
<gene>
    <name evidence="3" type="ORF">RI845_15870</name>
</gene>
<dbReference type="PANTHER" id="PTHR43569">
    <property type="entry name" value="AMIDOHYDROLASE"/>
    <property type="match status" value="1"/>
</dbReference>
<dbReference type="EMBL" id="CP134146">
    <property type="protein sequence ID" value="WNC67989.1"/>
    <property type="molecule type" value="Genomic_DNA"/>
</dbReference>
<dbReference type="Pfam" id="PF04909">
    <property type="entry name" value="Amidohydro_2"/>
    <property type="match status" value="1"/>
</dbReference>
<evidence type="ECO:0000259" key="2">
    <source>
        <dbReference type="Pfam" id="PF04909"/>
    </source>
</evidence>
<dbReference type="RefSeq" id="WP_348387147.1">
    <property type="nucleotide sequence ID" value="NZ_CP134146.1"/>
</dbReference>
<name>A0ABY9TH86_9GAMM</name>
<sequence length="282" mass="32081">MYKIIDPHIHLFDLISGDYHWLEPSNPPFWPKKALINRNFNEVDLVLNESMTLAGFVHIEAGFDNNKPERELAWLEQHCTTPFKSIAFADICSADFHHHIQTLQQYNSFIGIRHILDDQAAIILAHPNFLANLKLLASLELIFELQCDCSDMAVVAQLSGYLLDVPNLTIIINHCGAIDDNTLNQGLKNGLATLAEHERCFIKCSGWEMRDNNWQPEILAPLVHSIITIFGEHRVMLASNFPVCLFSISYAQIWQQYAQLSGFADKTLEALCFNNASRVYQL</sequence>
<dbReference type="PANTHER" id="PTHR43569:SF2">
    <property type="entry name" value="AMIDOHYDROLASE-RELATED DOMAIN-CONTAINING PROTEIN"/>
    <property type="match status" value="1"/>
</dbReference>
<evidence type="ECO:0000256" key="1">
    <source>
        <dbReference type="ARBA" id="ARBA00038310"/>
    </source>
</evidence>
<accession>A0ABY9TH86</accession>
<dbReference type="InterPro" id="IPR032466">
    <property type="entry name" value="Metal_Hydrolase"/>
</dbReference>
<evidence type="ECO:0000313" key="4">
    <source>
        <dbReference type="Proteomes" id="UP001248581"/>
    </source>
</evidence>
<dbReference type="InterPro" id="IPR052350">
    <property type="entry name" value="Metallo-dep_Lactonases"/>
</dbReference>
<dbReference type="SUPFAM" id="SSF51556">
    <property type="entry name" value="Metallo-dependent hydrolases"/>
    <property type="match status" value="1"/>
</dbReference>
<dbReference type="InterPro" id="IPR006680">
    <property type="entry name" value="Amidohydro-rel"/>
</dbReference>
<feature type="domain" description="Amidohydrolase-related" evidence="2">
    <location>
        <begin position="5"/>
        <end position="282"/>
    </location>
</feature>
<evidence type="ECO:0000313" key="3">
    <source>
        <dbReference type="EMBL" id="WNC67989.1"/>
    </source>
</evidence>
<comment type="similarity">
    <text evidence="1">Belongs to the metallo-dependent hydrolases superfamily.</text>
</comment>
<proteinExistence type="inferred from homology"/>
<dbReference type="Gene3D" id="3.20.20.140">
    <property type="entry name" value="Metal-dependent hydrolases"/>
    <property type="match status" value="1"/>
</dbReference>
<reference evidence="4" key="1">
    <citation type="submission" date="2023-09" db="EMBL/GenBank/DDBJ databases">
        <authorList>
            <person name="Li S."/>
            <person name="Li X."/>
            <person name="Zhang C."/>
            <person name="Zhao Z."/>
        </authorList>
    </citation>
    <scope>NUCLEOTIDE SEQUENCE [LARGE SCALE GENOMIC DNA]</scope>
    <source>
        <strain evidence="4">SQ345</strain>
    </source>
</reference>
<keyword evidence="4" id="KW-1185">Reference proteome</keyword>
<dbReference type="Proteomes" id="UP001248581">
    <property type="component" value="Chromosome"/>
</dbReference>
<organism evidence="3 4">
    <name type="scientific">Thalassotalea nanhaiensis</name>
    <dbReference type="NCBI Taxonomy" id="3065648"/>
    <lineage>
        <taxon>Bacteria</taxon>
        <taxon>Pseudomonadati</taxon>
        <taxon>Pseudomonadota</taxon>
        <taxon>Gammaproteobacteria</taxon>
        <taxon>Alteromonadales</taxon>
        <taxon>Colwelliaceae</taxon>
        <taxon>Thalassotalea</taxon>
    </lineage>
</organism>